<dbReference type="PANTHER" id="PTHR34567">
    <property type="entry name" value="FK506-BINDING-LIKE PROTEIN"/>
    <property type="match status" value="1"/>
</dbReference>
<name>A0A834YWX0_TETSI</name>
<dbReference type="OrthoDB" id="1899291at2759"/>
<protein>
    <submittedName>
        <fullName evidence="1">Uncharacterized protein</fullName>
    </submittedName>
</protein>
<sequence>MPYHENVIQWNDSASEEAFHNAKNRFWAAINGLQCGISLPDPDIYIYELTGTPSSTRRLYHIITFIGPGNEGSTGQWVSVITPLESTGLICIVNYSGFLKLTVLELFKRKLTERKKSVSYHENVVHWNDSAGEEALLNARKRFWLQINDLPYDMFLPDPDIYIDEVDWNSEIDPQLLLDLDKITSGS</sequence>
<proteinExistence type="predicted"/>
<accession>A0A834YWX0</accession>
<evidence type="ECO:0000313" key="2">
    <source>
        <dbReference type="Proteomes" id="UP000655225"/>
    </source>
</evidence>
<dbReference type="AlphaFoldDB" id="A0A834YWX0"/>
<organism evidence="1 2">
    <name type="scientific">Tetracentron sinense</name>
    <name type="common">Spur-leaf</name>
    <dbReference type="NCBI Taxonomy" id="13715"/>
    <lineage>
        <taxon>Eukaryota</taxon>
        <taxon>Viridiplantae</taxon>
        <taxon>Streptophyta</taxon>
        <taxon>Embryophyta</taxon>
        <taxon>Tracheophyta</taxon>
        <taxon>Spermatophyta</taxon>
        <taxon>Magnoliopsida</taxon>
        <taxon>Trochodendrales</taxon>
        <taxon>Trochodendraceae</taxon>
        <taxon>Tetracentron</taxon>
    </lineage>
</organism>
<gene>
    <name evidence="1" type="ORF">HHK36_019723</name>
</gene>
<dbReference type="PANTHER" id="PTHR34567:SF3">
    <property type="entry name" value="FK506-BINDING-LIKE PROTEIN"/>
    <property type="match status" value="1"/>
</dbReference>
<comment type="caution">
    <text evidence="1">The sequence shown here is derived from an EMBL/GenBank/DDBJ whole genome shotgun (WGS) entry which is preliminary data.</text>
</comment>
<reference evidence="1 2" key="1">
    <citation type="submission" date="2020-04" db="EMBL/GenBank/DDBJ databases">
        <title>Plant Genome Project.</title>
        <authorList>
            <person name="Zhang R.-G."/>
        </authorList>
    </citation>
    <scope>NUCLEOTIDE SEQUENCE [LARGE SCALE GENOMIC DNA]</scope>
    <source>
        <strain evidence="1">YNK0</strain>
        <tissue evidence="1">Leaf</tissue>
    </source>
</reference>
<dbReference type="EMBL" id="JABCRI010000013">
    <property type="protein sequence ID" value="KAF8395772.1"/>
    <property type="molecule type" value="Genomic_DNA"/>
</dbReference>
<keyword evidence="2" id="KW-1185">Reference proteome</keyword>
<dbReference type="Proteomes" id="UP000655225">
    <property type="component" value="Unassembled WGS sequence"/>
</dbReference>
<evidence type="ECO:0000313" key="1">
    <source>
        <dbReference type="EMBL" id="KAF8395772.1"/>
    </source>
</evidence>